<protein>
    <submittedName>
        <fullName evidence="1">Uncharacterized protein</fullName>
    </submittedName>
</protein>
<proteinExistence type="predicted"/>
<accession>A0A402D2N3</accession>
<sequence>MPASTSPNAKRPAEAPVINEEADRILGRIILRYGGVTFAQLFLMTFAMAPINMKGSPVFKWHQAIDVLSILLVFIPFLLGISKLFAARLRIGRDLVERGVWRQAIAALDPFEGFTQRFLDGSGEAHYLLSKAYAGAGEKAKAERARQFVLKHRAGVWADKLRDPAPIAIGALKTALRQEKSAEKTVTGVKGKRKRRF</sequence>
<dbReference type="EMBL" id="AP025739">
    <property type="protein sequence ID" value="BDI28452.1"/>
    <property type="molecule type" value="Genomic_DNA"/>
</dbReference>
<keyword evidence="2" id="KW-1185">Reference proteome</keyword>
<reference evidence="1 2" key="1">
    <citation type="journal article" date="2019" name="Int. J. Syst. Evol. Microbiol.">
        <title>Capsulimonas corticalis gen. nov., sp. nov., an aerobic capsulated bacterium, of a novel bacterial order, Capsulimonadales ord. nov., of the class Armatimonadia of the phylum Armatimonadetes.</title>
        <authorList>
            <person name="Li J."/>
            <person name="Kudo C."/>
            <person name="Tonouchi A."/>
        </authorList>
    </citation>
    <scope>NUCLEOTIDE SEQUENCE [LARGE SCALE GENOMIC DNA]</scope>
    <source>
        <strain evidence="1 2">AX-7</strain>
    </source>
</reference>
<evidence type="ECO:0000313" key="2">
    <source>
        <dbReference type="Proteomes" id="UP000287394"/>
    </source>
</evidence>
<dbReference type="Proteomes" id="UP000287394">
    <property type="component" value="Chromosome"/>
</dbReference>
<gene>
    <name evidence="1" type="ORF">CCAX7_005030</name>
</gene>
<dbReference type="RefSeq" id="WP_119323807.1">
    <property type="nucleotide sequence ID" value="NZ_AP025739.1"/>
</dbReference>
<name>A0A402D2N3_9BACT</name>
<dbReference type="AlphaFoldDB" id="A0A402D2N3"/>
<organism evidence="1 2">
    <name type="scientific">Capsulimonas corticalis</name>
    <dbReference type="NCBI Taxonomy" id="2219043"/>
    <lineage>
        <taxon>Bacteria</taxon>
        <taxon>Bacillati</taxon>
        <taxon>Armatimonadota</taxon>
        <taxon>Armatimonadia</taxon>
        <taxon>Capsulimonadales</taxon>
        <taxon>Capsulimonadaceae</taxon>
        <taxon>Capsulimonas</taxon>
    </lineage>
</organism>
<dbReference type="KEGG" id="ccot:CCAX7_005030"/>
<evidence type="ECO:0000313" key="1">
    <source>
        <dbReference type="EMBL" id="BDI28452.1"/>
    </source>
</evidence>